<comment type="caution">
    <text evidence="1">The sequence shown here is derived from an EMBL/GenBank/DDBJ whole genome shotgun (WGS) entry which is preliminary data.</text>
</comment>
<accession>A0A9Q1K3Z9</accession>
<reference evidence="1" key="1">
    <citation type="submission" date="2022-04" db="EMBL/GenBank/DDBJ databases">
        <title>Carnegiea gigantea Genome sequencing and assembly v2.</title>
        <authorList>
            <person name="Copetti D."/>
            <person name="Sanderson M.J."/>
            <person name="Burquez A."/>
            <person name="Wojciechowski M.F."/>
        </authorList>
    </citation>
    <scope>NUCLEOTIDE SEQUENCE</scope>
    <source>
        <strain evidence="1">SGP5-SGP5p</strain>
        <tissue evidence="1">Aerial part</tissue>
    </source>
</reference>
<dbReference type="OrthoDB" id="1108994at2759"/>
<name>A0A9Q1K3Z9_9CARY</name>
<evidence type="ECO:0000313" key="2">
    <source>
        <dbReference type="Proteomes" id="UP001153076"/>
    </source>
</evidence>
<keyword evidence="2" id="KW-1185">Reference proteome</keyword>
<organism evidence="1 2">
    <name type="scientific">Carnegiea gigantea</name>
    <dbReference type="NCBI Taxonomy" id="171969"/>
    <lineage>
        <taxon>Eukaryota</taxon>
        <taxon>Viridiplantae</taxon>
        <taxon>Streptophyta</taxon>
        <taxon>Embryophyta</taxon>
        <taxon>Tracheophyta</taxon>
        <taxon>Spermatophyta</taxon>
        <taxon>Magnoliopsida</taxon>
        <taxon>eudicotyledons</taxon>
        <taxon>Gunneridae</taxon>
        <taxon>Pentapetalae</taxon>
        <taxon>Caryophyllales</taxon>
        <taxon>Cactineae</taxon>
        <taxon>Cactaceae</taxon>
        <taxon>Cactoideae</taxon>
        <taxon>Echinocereeae</taxon>
        <taxon>Carnegiea</taxon>
    </lineage>
</organism>
<dbReference type="EMBL" id="JAKOGI010000373">
    <property type="protein sequence ID" value="KAJ8435962.1"/>
    <property type="molecule type" value="Genomic_DNA"/>
</dbReference>
<dbReference type="AlphaFoldDB" id="A0A9Q1K3Z9"/>
<dbReference type="Proteomes" id="UP001153076">
    <property type="component" value="Unassembled WGS sequence"/>
</dbReference>
<sequence>MQQLNSAFLMKLGWPLGTEPNALWARVMRFKYCKGKDLEAVANCQQSASNAWHGLMDVFELTKNGMGHAVGDVRQTKFLVHKWVDGTVLLNHATKEVPANHKERLVCDYWNAEKGWDWDQPAEFLQSEYLQRIASFELIQEEVGDNLTWIANKLGNFSIKTALGIVRGDDTIEPNLNINFD</sequence>
<protein>
    <submittedName>
        <fullName evidence="1">Uncharacterized protein</fullName>
    </submittedName>
</protein>
<evidence type="ECO:0000313" key="1">
    <source>
        <dbReference type="EMBL" id="KAJ8435962.1"/>
    </source>
</evidence>
<proteinExistence type="predicted"/>
<gene>
    <name evidence="1" type="ORF">Cgig2_017500</name>
</gene>